<organism evidence="1 2">
    <name type="scientific">Microbulbifer spongiae</name>
    <dbReference type="NCBI Taxonomy" id="2944933"/>
    <lineage>
        <taxon>Bacteria</taxon>
        <taxon>Pseudomonadati</taxon>
        <taxon>Pseudomonadota</taxon>
        <taxon>Gammaproteobacteria</taxon>
        <taxon>Cellvibrionales</taxon>
        <taxon>Microbulbiferaceae</taxon>
        <taxon>Microbulbifer</taxon>
    </lineage>
</organism>
<reference evidence="1 2" key="1">
    <citation type="submission" date="2022-05" db="EMBL/GenBank/DDBJ databases">
        <title>Microbulbifer sp. nov., isolated from sponge.</title>
        <authorList>
            <person name="Gao L."/>
        </authorList>
    </citation>
    <scope>NUCLEOTIDE SEQUENCE [LARGE SCALE GENOMIC DNA]</scope>
    <source>
        <strain evidence="1 2">MI-G</strain>
    </source>
</reference>
<gene>
    <name evidence="1" type="primary">gpM</name>
    <name evidence="1" type="ORF">M8T91_10405</name>
</gene>
<proteinExistence type="predicted"/>
<dbReference type="Proteomes" id="UP001321520">
    <property type="component" value="Chromosome"/>
</dbReference>
<dbReference type="RefSeq" id="WP_301414079.1">
    <property type="nucleotide sequence ID" value="NZ_CP098023.1"/>
</dbReference>
<keyword evidence="2" id="KW-1185">Reference proteome</keyword>
<protein>
    <submittedName>
        <fullName evidence="1">Phage terminase small subunit</fullName>
    </submittedName>
</protein>
<name>A0ABY9E8S2_9GAMM</name>
<dbReference type="Pfam" id="PF05944">
    <property type="entry name" value="Phage_term_smal"/>
    <property type="match status" value="1"/>
</dbReference>
<dbReference type="InterPro" id="IPR010270">
    <property type="entry name" value="Phage_P2_GpM"/>
</dbReference>
<evidence type="ECO:0000313" key="2">
    <source>
        <dbReference type="Proteomes" id="UP001321520"/>
    </source>
</evidence>
<sequence>MPFITLQHQQRARARAAAQASAAAPTVSAQTDVTHSPDRSVIAAALQADLQLLSERANVQEKIALKRHLLPKYLPHVKGYRESGAQYPNPLLVYCLVWLLDVEDIEQALELAALAIAQQQQLPARFNRDLPTFVAETLHDWAERQYMAKRSASPYFEQVLENVEQELWPVTHIIVRTKLYRLAAMFAERNDAPKAAVQWLEKAQAVNPEKAGVKTWLGKLKRQLAL</sequence>
<evidence type="ECO:0000313" key="1">
    <source>
        <dbReference type="EMBL" id="WKD48346.1"/>
    </source>
</evidence>
<accession>A0ABY9E8S2</accession>
<dbReference type="EMBL" id="CP098023">
    <property type="protein sequence ID" value="WKD48346.1"/>
    <property type="molecule type" value="Genomic_DNA"/>
</dbReference>